<evidence type="ECO:0000313" key="9">
    <source>
        <dbReference type="EMBL" id="QMS86014.1"/>
    </source>
</evidence>
<dbReference type="GO" id="GO:0005886">
    <property type="term" value="C:plasma membrane"/>
    <property type="evidence" value="ECO:0007669"/>
    <property type="project" value="UniProtKB-SubCell"/>
</dbReference>
<dbReference type="InterPro" id="IPR035906">
    <property type="entry name" value="MetI-like_sf"/>
</dbReference>
<dbReference type="Pfam" id="PF00528">
    <property type="entry name" value="BPD_transp_1"/>
    <property type="match status" value="1"/>
</dbReference>
<accession>A0A7L7KVL3</accession>
<dbReference type="PANTHER" id="PTHR43005">
    <property type="entry name" value="BLR7065 PROTEIN"/>
    <property type="match status" value="1"/>
</dbReference>
<dbReference type="PANTHER" id="PTHR43005:SF1">
    <property type="entry name" value="SPERMIDINE_PUTRESCINE TRANSPORT SYSTEM PERMEASE PROTEIN"/>
    <property type="match status" value="1"/>
</dbReference>
<dbReference type="Proteomes" id="UP000514720">
    <property type="component" value="Chromosome"/>
</dbReference>
<keyword evidence="2 7" id="KW-0813">Transport</keyword>
<proteinExistence type="inferred from homology"/>
<protein>
    <submittedName>
        <fullName evidence="9">Sugar ABC transporter permease</fullName>
    </submittedName>
</protein>
<feature type="transmembrane region" description="Helical" evidence="7">
    <location>
        <begin position="82"/>
        <end position="101"/>
    </location>
</feature>
<keyword evidence="6 7" id="KW-0472">Membrane</keyword>
<keyword evidence="10" id="KW-1185">Reference proteome</keyword>
<comment type="subcellular location">
    <subcellularLocation>
        <location evidence="1 7">Cell membrane</location>
        <topology evidence="1 7">Multi-pass membrane protein</topology>
    </subcellularLocation>
</comment>
<reference evidence="9 10" key="1">
    <citation type="submission" date="2020-02" db="EMBL/GenBank/DDBJ databases">
        <authorList>
            <person name="Zheng R.K."/>
            <person name="Sun C.M."/>
        </authorList>
    </citation>
    <scope>NUCLEOTIDE SEQUENCE [LARGE SCALE GENOMIC DNA]</scope>
    <source>
        <strain evidence="10">zrk13</strain>
    </source>
</reference>
<feature type="transmembrane region" description="Helical" evidence="7">
    <location>
        <begin position="278"/>
        <end position="297"/>
    </location>
</feature>
<feature type="transmembrane region" description="Helical" evidence="7">
    <location>
        <begin position="20"/>
        <end position="49"/>
    </location>
</feature>
<feature type="transmembrane region" description="Helical" evidence="7">
    <location>
        <begin position="167"/>
        <end position="193"/>
    </location>
</feature>
<dbReference type="CDD" id="cd06261">
    <property type="entry name" value="TM_PBP2"/>
    <property type="match status" value="1"/>
</dbReference>
<dbReference type="InterPro" id="IPR000515">
    <property type="entry name" value="MetI-like"/>
</dbReference>
<evidence type="ECO:0000256" key="3">
    <source>
        <dbReference type="ARBA" id="ARBA00022475"/>
    </source>
</evidence>
<organism evidence="9 10">
    <name type="scientific">Candidatus Xianfuyuplasma coldseepsis</name>
    <dbReference type="NCBI Taxonomy" id="2782163"/>
    <lineage>
        <taxon>Bacteria</taxon>
        <taxon>Bacillati</taxon>
        <taxon>Mycoplasmatota</taxon>
        <taxon>Mollicutes</taxon>
        <taxon>Candidatus Izemoplasmatales</taxon>
        <taxon>Candidatus Izemoplasmataceae</taxon>
        <taxon>Candidatus Xianfuyuplasma</taxon>
    </lineage>
</organism>
<evidence type="ECO:0000256" key="4">
    <source>
        <dbReference type="ARBA" id="ARBA00022692"/>
    </source>
</evidence>
<evidence type="ECO:0000313" key="10">
    <source>
        <dbReference type="Proteomes" id="UP000514720"/>
    </source>
</evidence>
<dbReference type="EMBL" id="CP048914">
    <property type="protein sequence ID" value="QMS86014.1"/>
    <property type="molecule type" value="Genomic_DNA"/>
</dbReference>
<dbReference type="Gene3D" id="1.10.3720.10">
    <property type="entry name" value="MetI-like"/>
    <property type="match status" value="1"/>
</dbReference>
<keyword evidence="4 7" id="KW-0812">Transmembrane</keyword>
<sequence length="305" mass="33987">MSDMSTKIINFVEKNDRSTYIFVAPYVILFTTFIVIPVFLAIILSFTYFNGIQFPTWNGINNYIYILTEDEIFMKTVLPNTLLFSVIVGPGGYILSFVLAWMLSQITHRARTVLALIIYSPSMTAGIAMSVVWKIMFSGDERGFINSMLLQLNLINEPVQFLQSPEYLMTIMIIVSLWSSMGVGFLAILAGLLSVNKELYEAAYIDGMKSRLQEIFYITIPSIKKQMMFGAVMSIVGTFSAGAIGVALSGANPTPQNAGQLILNHIEDYGLMRSEMGVSAALSVILLGIIFFFSSVFKRLLKEDE</sequence>
<evidence type="ECO:0000256" key="2">
    <source>
        <dbReference type="ARBA" id="ARBA00022448"/>
    </source>
</evidence>
<keyword evidence="5 7" id="KW-1133">Transmembrane helix</keyword>
<gene>
    <name evidence="9" type="ORF">G4Z02_04685</name>
</gene>
<name>A0A7L7KVL3_9MOLU</name>
<feature type="transmembrane region" description="Helical" evidence="7">
    <location>
        <begin position="227"/>
        <end position="248"/>
    </location>
</feature>
<comment type="similarity">
    <text evidence="7">Belongs to the binding-protein-dependent transport system permease family.</text>
</comment>
<dbReference type="AlphaFoldDB" id="A0A7L7KVL3"/>
<evidence type="ECO:0000256" key="6">
    <source>
        <dbReference type="ARBA" id="ARBA00023136"/>
    </source>
</evidence>
<keyword evidence="3" id="KW-1003">Cell membrane</keyword>
<evidence type="ECO:0000259" key="8">
    <source>
        <dbReference type="PROSITE" id="PS50928"/>
    </source>
</evidence>
<dbReference type="GO" id="GO:0055085">
    <property type="term" value="P:transmembrane transport"/>
    <property type="evidence" value="ECO:0007669"/>
    <property type="project" value="InterPro"/>
</dbReference>
<feature type="transmembrane region" description="Helical" evidence="7">
    <location>
        <begin position="113"/>
        <end position="133"/>
    </location>
</feature>
<evidence type="ECO:0000256" key="1">
    <source>
        <dbReference type="ARBA" id="ARBA00004651"/>
    </source>
</evidence>
<feature type="domain" description="ABC transmembrane type-1" evidence="8">
    <location>
        <begin position="78"/>
        <end position="297"/>
    </location>
</feature>
<evidence type="ECO:0000256" key="5">
    <source>
        <dbReference type="ARBA" id="ARBA00022989"/>
    </source>
</evidence>
<dbReference type="KEGG" id="xcl:G4Z02_04685"/>
<dbReference type="PROSITE" id="PS50928">
    <property type="entry name" value="ABC_TM1"/>
    <property type="match status" value="1"/>
</dbReference>
<dbReference type="SUPFAM" id="SSF161098">
    <property type="entry name" value="MetI-like"/>
    <property type="match status" value="1"/>
</dbReference>
<evidence type="ECO:0000256" key="7">
    <source>
        <dbReference type="RuleBase" id="RU363032"/>
    </source>
</evidence>